<feature type="compositionally biased region" description="Basic and acidic residues" evidence="2">
    <location>
        <begin position="737"/>
        <end position="751"/>
    </location>
</feature>
<dbReference type="InterPro" id="IPR022783">
    <property type="entry name" value="GCFC_dom"/>
</dbReference>
<evidence type="ECO:0000259" key="3">
    <source>
        <dbReference type="PROSITE" id="PS50174"/>
    </source>
</evidence>
<feature type="region of interest" description="Disordered" evidence="2">
    <location>
        <begin position="970"/>
        <end position="1000"/>
    </location>
</feature>
<dbReference type="GeneID" id="40305927"/>
<protein>
    <submittedName>
        <fullName evidence="4">G-patch domain-containing protein</fullName>
    </submittedName>
</protein>
<dbReference type="KEGG" id="bbes:BESB_008650"/>
<feature type="compositionally biased region" description="Basic and acidic residues" evidence="2">
    <location>
        <begin position="671"/>
        <end position="728"/>
    </location>
</feature>
<feature type="region of interest" description="Disordered" evidence="2">
    <location>
        <begin position="1"/>
        <end position="56"/>
    </location>
</feature>
<evidence type="ECO:0000313" key="5">
    <source>
        <dbReference type="Proteomes" id="UP000224006"/>
    </source>
</evidence>
<name>A0A2A9MQI2_BESBE</name>
<feature type="compositionally biased region" description="Basic and acidic residues" evidence="2">
    <location>
        <begin position="615"/>
        <end position="632"/>
    </location>
</feature>
<proteinExistence type="inferred from homology"/>
<feature type="region of interest" description="Disordered" evidence="2">
    <location>
        <begin position="83"/>
        <end position="146"/>
    </location>
</feature>
<evidence type="ECO:0000256" key="2">
    <source>
        <dbReference type="SAM" id="MobiDB-lite"/>
    </source>
</evidence>
<dbReference type="EMBL" id="NWUJ01000001">
    <property type="protein sequence ID" value="PFH38523.1"/>
    <property type="molecule type" value="Genomic_DNA"/>
</dbReference>
<feature type="compositionally biased region" description="Low complexity" evidence="2">
    <location>
        <begin position="193"/>
        <end position="209"/>
    </location>
</feature>
<dbReference type="PROSITE" id="PS50174">
    <property type="entry name" value="G_PATCH"/>
    <property type="match status" value="1"/>
</dbReference>
<gene>
    <name evidence="4" type="ORF">BESB_008650</name>
</gene>
<dbReference type="GO" id="GO:0071008">
    <property type="term" value="C:U2-type post-mRNA release spliceosomal complex"/>
    <property type="evidence" value="ECO:0007669"/>
    <property type="project" value="TreeGrafter"/>
</dbReference>
<feature type="compositionally biased region" description="Low complexity" evidence="2">
    <location>
        <begin position="1"/>
        <end position="26"/>
    </location>
</feature>
<dbReference type="PANTHER" id="PTHR23329:SF1">
    <property type="entry name" value="TUFTELIN-INTERACTING PROTEIN 11"/>
    <property type="match status" value="1"/>
</dbReference>
<dbReference type="Proteomes" id="UP000224006">
    <property type="component" value="Chromosome I"/>
</dbReference>
<feature type="compositionally biased region" description="Basic and acidic residues" evidence="2">
    <location>
        <begin position="257"/>
        <end position="291"/>
    </location>
</feature>
<organism evidence="4 5">
    <name type="scientific">Besnoitia besnoiti</name>
    <name type="common">Apicomplexan protozoan</name>
    <dbReference type="NCBI Taxonomy" id="94643"/>
    <lineage>
        <taxon>Eukaryota</taxon>
        <taxon>Sar</taxon>
        <taxon>Alveolata</taxon>
        <taxon>Apicomplexa</taxon>
        <taxon>Conoidasida</taxon>
        <taxon>Coccidia</taxon>
        <taxon>Eucoccidiorida</taxon>
        <taxon>Eimeriorina</taxon>
        <taxon>Sarcocystidae</taxon>
        <taxon>Besnoitia</taxon>
    </lineage>
</organism>
<accession>A0A2A9MQI2</accession>
<dbReference type="SMART" id="SM00443">
    <property type="entry name" value="G_patch"/>
    <property type="match status" value="1"/>
</dbReference>
<dbReference type="Pfam" id="PF07842">
    <property type="entry name" value="GCFC"/>
    <property type="match status" value="1"/>
</dbReference>
<dbReference type="Pfam" id="PF01585">
    <property type="entry name" value="G-patch"/>
    <property type="match status" value="1"/>
</dbReference>
<feature type="region of interest" description="Disordered" evidence="2">
    <location>
        <begin position="331"/>
        <end position="360"/>
    </location>
</feature>
<feature type="compositionally biased region" description="Basic and acidic residues" evidence="2">
    <location>
        <begin position="92"/>
        <end position="105"/>
    </location>
</feature>
<dbReference type="PANTHER" id="PTHR23329">
    <property type="entry name" value="TUFTELIN-INTERACTING PROTEIN 11-RELATED"/>
    <property type="match status" value="1"/>
</dbReference>
<dbReference type="RefSeq" id="XP_029222532.1">
    <property type="nucleotide sequence ID" value="XM_029359619.1"/>
</dbReference>
<feature type="compositionally biased region" description="Pro residues" evidence="2">
    <location>
        <begin position="1279"/>
        <end position="1289"/>
    </location>
</feature>
<dbReference type="STRING" id="94643.A0A2A9MQI2"/>
<feature type="region of interest" description="Disordered" evidence="2">
    <location>
        <begin position="1240"/>
        <end position="1298"/>
    </location>
</feature>
<dbReference type="InterPro" id="IPR000467">
    <property type="entry name" value="G_patch_dom"/>
</dbReference>
<feature type="compositionally biased region" description="Pro residues" evidence="2">
    <location>
        <begin position="1251"/>
        <end position="1268"/>
    </location>
</feature>
<evidence type="ECO:0000313" key="4">
    <source>
        <dbReference type="EMBL" id="PFH38523.1"/>
    </source>
</evidence>
<dbReference type="VEuPathDB" id="ToxoDB:BESB_008650"/>
<keyword evidence="5" id="KW-1185">Reference proteome</keyword>
<feature type="region of interest" description="Disordered" evidence="2">
    <location>
        <begin position="456"/>
        <end position="481"/>
    </location>
</feature>
<feature type="compositionally biased region" description="Basic and acidic residues" evidence="2">
    <location>
        <begin position="333"/>
        <end position="350"/>
    </location>
</feature>
<sequence length="1393" mass="151767">MSGDGSSAAGGSRRRGGSSFSFAASAREARKHEQIYGVFGGPVEPDDEEKTSHFLLDSSDDEASLYAGGGKVKGGAIKFVKGGVWKPSSAEGEAKKAGDGEANPEKKKKKRRKSSSPVREEKLAATEDDAEAEPEEDEGGVAGLSLHDQLLNAQVLKEVLGDAYESSEEEDEKEEKAKDAPAKTPSGVQGFQSAASSPPTASSSVSSDPAGDREAAREQKRRKLEGEAAAPAEAAKDGAEAALSSESDSCSSEEEERTGKSNRFEFSSDRAKGGAEGQRGDRDTASLKVERNTWGFAKMEKTYGVGFKLLKKMGFKGGGLGRHGTGVANPIEVRVREKNRGLQESGERVGRPSTGKGSTALDILLGKRDDAASGFSEAWKKGGDKLSAAERRKKRLAQTAAEIAAEGRLQAQRSRDKVAAASVRILDMTGPEIRVIQDKNDLRETLLHHKRVADGAADEDDDNILQGLAEGDGDETGRKKGAKLARDAPLRSLQLQLRHVIQNVQDELRRVVLEKKEQEANLLRYTEAPSDPGEADLDAEDVWDARENNDGEEKSHDPSAAAALERSIFASLRSARTLARRVSQVEDALRRLREKLDFSGGASHGAATCEEEEDRGGRAKERGGREEDRREASWGSRRRDGRSRDDEEDEERRRRRREKDEDDERRRRRKERDSAAAKGDEERSRERRGDDDREDDRRGSSQSEQKHREKSRESADSKERGNASEVRSRSASTPAERLSRDRSTSPRESPKAEASSNRLPRGAPSPSRAGDPFGLDEALELAKDLHTRCPLEFRMLHVPALLTAVLRPRLQRSLKNWRPLAPSRAASSSLESPSEPDFSTQLPVAVGRLVAFFSALQQREAAEVRALHLALARARGLDASEASASPDGLAVHSWLFPLLSGRVEGAVLQRRRQETFTFRLALDGNTAALRLRRLSPQASAESYRLGAYALEHVLRLTVLETLRTALVNDWEPDEGEGTRMKRAEESGESRGAAEAETGAAGSGETRGVCVLTLVERWLGALPPDAARYLIEDVILHKLLEAVDLWNPVKARVPIHTWLHPWLPHLTPVHLQLLSSPLRLKIGLALDAKWKATDRSAVNLLVPWKEIFDAYSFAALLQRSVMPKLHEHLLNMPIRPDKQNTDALHDVLVWAPLLPLEMLVNLFLTAFFPRWLQLLKVWISSTHADFTEILEWYSGWKEILPQALVTHPRVQGVFVEALQLMNYASAALGLPVVPQAPANGAAPLPPDASAFPHPPPATPRAVGPFPPRGDPGLGAGAAPAGPPPPMPPEGGPGDGGPAGAAPAVGAVSLLEYLEGLAKEKGLLFKPKLGRIEEGRQVYAYGRTNMYVKDKVIYVKGKAVSHWTAVEIEDLVKLATGELTKLGSSSSSYSGGRGK</sequence>
<feature type="compositionally biased region" description="Low complexity" evidence="2">
    <location>
        <begin position="240"/>
        <end position="250"/>
    </location>
</feature>
<feature type="compositionally biased region" description="Acidic residues" evidence="2">
    <location>
        <begin position="126"/>
        <end position="139"/>
    </location>
</feature>
<dbReference type="OrthoDB" id="4822at2759"/>
<feature type="region of interest" description="Disordered" evidence="2">
    <location>
        <begin position="161"/>
        <end position="293"/>
    </location>
</feature>
<dbReference type="GO" id="GO:0000390">
    <property type="term" value="P:spliceosomal complex disassembly"/>
    <property type="evidence" value="ECO:0007669"/>
    <property type="project" value="InterPro"/>
</dbReference>
<comment type="similarity">
    <text evidence="1">Belongs to the TFP11/STIP family.</text>
</comment>
<reference evidence="4 5" key="1">
    <citation type="submission" date="2017-09" db="EMBL/GenBank/DDBJ databases">
        <title>Genome sequencing of Besnoitia besnoiti strain Bb-Ger1.</title>
        <authorList>
            <person name="Schares G."/>
            <person name="Venepally P."/>
            <person name="Lorenzi H.A."/>
        </authorList>
    </citation>
    <scope>NUCLEOTIDE SEQUENCE [LARGE SCALE GENOMIC DNA]</scope>
    <source>
        <strain evidence="4 5">Bb-Ger1</strain>
    </source>
</reference>
<dbReference type="GO" id="GO:0003676">
    <property type="term" value="F:nucleic acid binding"/>
    <property type="evidence" value="ECO:0007669"/>
    <property type="project" value="InterPro"/>
</dbReference>
<dbReference type="InterPro" id="IPR045211">
    <property type="entry name" value="TFP11/STIP/Ntr1"/>
</dbReference>
<evidence type="ECO:0000256" key="1">
    <source>
        <dbReference type="ARBA" id="ARBA00010900"/>
    </source>
</evidence>
<feature type="domain" description="G-patch" evidence="3">
    <location>
        <begin position="302"/>
        <end position="347"/>
    </location>
</feature>
<feature type="region of interest" description="Disordered" evidence="2">
    <location>
        <begin position="594"/>
        <end position="772"/>
    </location>
</feature>
<comment type="caution">
    <text evidence="4">The sequence shown here is derived from an EMBL/GenBank/DDBJ whole genome shotgun (WGS) entry which is preliminary data.</text>
</comment>
<feature type="compositionally biased region" description="Basic and acidic residues" evidence="2">
    <location>
        <begin position="976"/>
        <end position="993"/>
    </location>
</feature>